<dbReference type="EMBL" id="VUJU01001308">
    <property type="protein sequence ID" value="KAF0765866.1"/>
    <property type="molecule type" value="Genomic_DNA"/>
</dbReference>
<accession>A0A6G0Z5A4</accession>
<dbReference type="PANTHER" id="PTHR33332">
    <property type="entry name" value="REVERSE TRANSCRIPTASE DOMAIN-CONTAINING PROTEIN"/>
    <property type="match status" value="1"/>
</dbReference>
<dbReference type="OrthoDB" id="6630711at2759"/>
<evidence type="ECO:0000256" key="1">
    <source>
        <dbReference type="SAM" id="MobiDB-lite"/>
    </source>
</evidence>
<dbReference type="InterPro" id="IPR000477">
    <property type="entry name" value="RT_dom"/>
</dbReference>
<dbReference type="AlphaFoldDB" id="A0A6G0Z5A4"/>
<proteinExistence type="predicted"/>
<reference evidence="3 4" key="1">
    <citation type="submission" date="2019-08" db="EMBL/GenBank/DDBJ databases">
        <title>Whole genome of Aphis craccivora.</title>
        <authorList>
            <person name="Voronova N.V."/>
            <person name="Shulinski R.S."/>
            <person name="Bandarenka Y.V."/>
            <person name="Zhorov D.G."/>
            <person name="Warner D."/>
        </authorList>
    </citation>
    <scope>NUCLEOTIDE SEQUENCE [LARGE SCALE GENOMIC DNA]</scope>
    <source>
        <strain evidence="3">180601</strain>
        <tissue evidence="3">Whole Body</tissue>
    </source>
</reference>
<sequence>MASIHTYSDDNDNWQLVTSPAKRINSPETSPNPKTSNYQNTFSTPNRYSSLSADENTINSNNIDTEMEKDDFIIKALPPIFIKSIINNHQQFCEEIKSLHTPRMEFSCKKSAKLHQTALNLLRQTQTHIERTRVIRATTAITYLVAFVVAINIPQTPVQKAKTFQRNVRFVLATIWRIIENIKAGVLQGSDLSPILYNIFTSDIPTLNQTLLASFADDTEILTSNKFSDIASQHLQLHLNKIESWAKNWKIKINDEKSTQTTTKIKLESKKETTPIQSNH</sequence>
<gene>
    <name evidence="3" type="ORF">FWK35_00003793</name>
</gene>
<feature type="compositionally biased region" description="Polar residues" evidence="1">
    <location>
        <begin position="26"/>
        <end position="55"/>
    </location>
</feature>
<keyword evidence="4" id="KW-1185">Reference proteome</keyword>
<evidence type="ECO:0000259" key="2">
    <source>
        <dbReference type="Pfam" id="PF00078"/>
    </source>
</evidence>
<comment type="caution">
    <text evidence="3">The sequence shown here is derived from an EMBL/GenBank/DDBJ whole genome shotgun (WGS) entry which is preliminary data.</text>
</comment>
<protein>
    <recommendedName>
        <fullName evidence="2">Reverse transcriptase domain-containing protein</fullName>
    </recommendedName>
</protein>
<evidence type="ECO:0000313" key="3">
    <source>
        <dbReference type="EMBL" id="KAF0765866.1"/>
    </source>
</evidence>
<evidence type="ECO:0000313" key="4">
    <source>
        <dbReference type="Proteomes" id="UP000478052"/>
    </source>
</evidence>
<organism evidence="3 4">
    <name type="scientific">Aphis craccivora</name>
    <name type="common">Cowpea aphid</name>
    <dbReference type="NCBI Taxonomy" id="307492"/>
    <lineage>
        <taxon>Eukaryota</taxon>
        <taxon>Metazoa</taxon>
        <taxon>Ecdysozoa</taxon>
        <taxon>Arthropoda</taxon>
        <taxon>Hexapoda</taxon>
        <taxon>Insecta</taxon>
        <taxon>Pterygota</taxon>
        <taxon>Neoptera</taxon>
        <taxon>Paraneoptera</taxon>
        <taxon>Hemiptera</taxon>
        <taxon>Sternorrhyncha</taxon>
        <taxon>Aphidomorpha</taxon>
        <taxon>Aphidoidea</taxon>
        <taxon>Aphididae</taxon>
        <taxon>Aphidini</taxon>
        <taxon>Aphis</taxon>
        <taxon>Aphis</taxon>
    </lineage>
</organism>
<name>A0A6G0Z5A4_APHCR</name>
<feature type="domain" description="Reverse transcriptase" evidence="2">
    <location>
        <begin position="182"/>
        <end position="265"/>
    </location>
</feature>
<dbReference type="Proteomes" id="UP000478052">
    <property type="component" value="Unassembled WGS sequence"/>
</dbReference>
<dbReference type="Pfam" id="PF00078">
    <property type="entry name" value="RVT_1"/>
    <property type="match status" value="1"/>
</dbReference>
<feature type="region of interest" description="Disordered" evidence="1">
    <location>
        <begin position="22"/>
        <end position="55"/>
    </location>
</feature>